<dbReference type="InterPro" id="IPR051609">
    <property type="entry name" value="NmrA/Isoflavone_reductase-like"/>
</dbReference>
<dbReference type="AlphaFoldDB" id="A0AAD4GMT4"/>
<evidence type="ECO:0000256" key="1">
    <source>
        <dbReference type="ARBA" id="ARBA00022857"/>
    </source>
</evidence>
<dbReference type="InterPro" id="IPR036291">
    <property type="entry name" value="NAD(P)-bd_dom_sf"/>
</dbReference>
<dbReference type="CDD" id="cd05259">
    <property type="entry name" value="PCBER_SDR_a"/>
    <property type="match status" value="1"/>
</dbReference>
<dbReference type="EMBL" id="VCAU01000226">
    <property type="protein sequence ID" value="KAF9882747.1"/>
    <property type="molecule type" value="Genomic_DNA"/>
</dbReference>
<proteinExistence type="predicted"/>
<name>A0AAD4GMT4_ASPNN</name>
<dbReference type="Gene3D" id="3.90.25.10">
    <property type="entry name" value="UDP-galactose 4-epimerase, domain 1"/>
    <property type="match status" value="1"/>
</dbReference>
<dbReference type="Proteomes" id="UP001194746">
    <property type="component" value="Unassembled WGS sequence"/>
</dbReference>
<keyword evidence="1" id="KW-0521">NADP</keyword>
<dbReference type="InterPro" id="IPR045312">
    <property type="entry name" value="PCBER-like"/>
</dbReference>
<keyword evidence="2" id="KW-0560">Oxidoreductase</keyword>
<accession>A0AAD4GMT4</accession>
<comment type="caution">
    <text evidence="4">The sequence shown here is derived from an EMBL/GenBank/DDBJ whole genome shotgun (WGS) entry which is preliminary data.</text>
</comment>
<evidence type="ECO:0000313" key="4">
    <source>
        <dbReference type="EMBL" id="KAF9882747.1"/>
    </source>
</evidence>
<evidence type="ECO:0000259" key="3">
    <source>
        <dbReference type="Pfam" id="PF05368"/>
    </source>
</evidence>
<dbReference type="InterPro" id="IPR008030">
    <property type="entry name" value="NmrA-like"/>
</dbReference>
<evidence type="ECO:0000313" key="5">
    <source>
        <dbReference type="Proteomes" id="UP001194746"/>
    </source>
</evidence>
<dbReference type="Pfam" id="PF05368">
    <property type="entry name" value="NmrA"/>
    <property type="match status" value="1"/>
</dbReference>
<dbReference type="PANTHER" id="PTHR47706">
    <property type="entry name" value="NMRA-LIKE FAMILY PROTEIN"/>
    <property type="match status" value="1"/>
</dbReference>
<dbReference type="GO" id="GO:0016491">
    <property type="term" value="F:oxidoreductase activity"/>
    <property type="evidence" value="ECO:0007669"/>
    <property type="project" value="UniProtKB-KW"/>
</dbReference>
<dbReference type="PANTHER" id="PTHR47706:SF1">
    <property type="entry name" value="CIPA-LIKE, PUTATIVE (AFU_ORTHOLOGUE AFUA_1G12460)-RELATED"/>
    <property type="match status" value="1"/>
</dbReference>
<feature type="domain" description="NmrA-like" evidence="3">
    <location>
        <begin position="5"/>
        <end position="245"/>
    </location>
</feature>
<reference evidence="4" key="1">
    <citation type="journal article" date="2019" name="Beilstein J. Org. Chem.">
        <title>Nanangenines: drimane sesquiterpenoids as the dominant metabolite cohort of a novel Australian fungus, Aspergillus nanangensis.</title>
        <authorList>
            <person name="Lacey H.J."/>
            <person name="Gilchrist C.L.M."/>
            <person name="Crombie A."/>
            <person name="Kalaitzis J.A."/>
            <person name="Vuong D."/>
            <person name="Rutledge P.J."/>
            <person name="Turner P."/>
            <person name="Pitt J.I."/>
            <person name="Lacey E."/>
            <person name="Chooi Y.H."/>
            <person name="Piggott A.M."/>
        </authorList>
    </citation>
    <scope>NUCLEOTIDE SEQUENCE</scope>
    <source>
        <strain evidence="4">MST-FP2251</strain>
    </source>
</reference>
<protein>
    <recommendedName>
        <fullName evidence="3">NmrA-like domain-containing protein</fullName>
    </recommendedName>
</protein>
<organism evidence="4 5">
    <name type="scientific">Aspergillus nanangensis</name>
    <dbReference type="NCBI Taxonomy" id="2582783"/>
    <lineage>
        <taxon>Eukaryota</taxon>
        <taxon>Fungi</taxon>
        <taxon>Dikarya</taxon>
        <taxon>Ascomycota</taxon>
        <taxon>Pezizomycotina</taxon>
        <taxon>Eurotiomycetes</taxon>
        <taxon>Eurotiomycetidae</taxon>
        <taxon>Eurotiales</taxon>
        <taxon>Aspergillaceae</taxon>
        <taxon>Aspergillus</taxon>
        <taxon>Aspergillus subgen. Circumdati</taxon>
    </lineage>
</organism>
<evidence type="ECO:0000256" key="2">
    <source>
        <dbReference type="ARBA" id="ARBA00023002"/>
    </source>
</evidence>
<gene>
    <name evidence="4" type="ORF">FE257_005326</name>
</gene>
<reference evidence="4" key="2">
    <citation type="submission" date="2020-02" db="EMBL/GenBank/DDBJ databases">
        <authorList>
            <person name="Gilchrist C.L.M."/>
            <person name="Chooi Y.-H."/>
        </authorList>
    </citation>
    <scope>NUCLEOTIDE SEQUENCE</scope>
    <source>
        <strain evidence="4">MST-FP2251</strain>
    </source>
</reference>
<dbReference type="SUPFAM" id="SSF51735">
    <property type="entry name" value="NAD(P)-binding Rossmann-fold domains"/>
    <property type="match status" value="1"/>
</dbReference>
<sequence length="298" mass="32473">MSPLKVALAGGSGNLGPAVLKALLDAGFPVTVLTRDGKGSEFDNRAQVAEVDYGSEESLTCALLGHEVVINTLGAIPRDIHLRLIDAAVAARVQRFIPSEFGSDTTNPKAAAIPIYADKVAVQKHLEEKSRSSNGHFTYTLQINGPFFDWGLQNGFLVNFKGPEVELYDGGDRKFSTTTLSGVGNGLVGIINHLEATKNRTVYIREAEVTQNQLLKIANQKNLTTKVVETENLEQEAYAELQKPSPNPGAFVFNFLRRTIFGEGFGSLFPNEVLSNELLGVKELSNEELRNIVLRCLN</sequence>
<keyword evidence="5" id="KW-1185">Reference proteome</keyword>
<dbReference type="Gene3D" id="3.40.50.720">
    <property type="entry name" value="NAD(P)-binding Rossmann-like Domain"/>
    <property type="match status" value="1"/>
</dbReference>